<dbReference type="Gene3D" id="3.40.50.1010">
    <property type="entry name" value="5'-nuclease"/>
    <property type="match status" value="1"/>
</dbReference>
<feature type="region of interest" description="Disordered" evidence="1">
    <location>
        <begin position="127"/>
        <end position="160"/>
    </location>
</feature>
<sequence>MGEDISLLPRRHGSPVASISSTPRRSPAGGETTPRLGDFSRLHSSSLAYTPEEEKPVSLGNFSKIFTNLTPSLSGTPPKTSSPQPSRLSPSIEYGPLRLSTSATDIPESLVSIRDALRRKLFISLTPSTTDSESEENAKGDTDGYCSITPETTPPSSMERESSPIVNLVQAQQPVLGILKRSKAASPRQPLPQPLLQTILSYQLIKHGPLATIHDKPRSVTQQHESLCRLLIPHLALDTVLATQCPHVAVNGIHVFLDMSNINISFQQALRNRYKLAENARFVPLPQLNLAFLTEILVRCRPVNILNAGCSVQPGHSEPRFVRELRDLDYHVDLRERKRTEEPTRTPQTGSNAQHSSSDEASLRRQVRYVEDLVDETLQTRIAESVMEHFATPGTLIIATGDAKPAKYSDGFFTYADRALRMGWHVEVVSWRASMSCSWRDPEWMAQWGDRFRVIELDAFLDDLLYVQA</sequence>
<name>A0AA39L4J1_SARSR</name>
<accession>A0AA39L4J1</accession>
<evidence type="ECO:0008006" key="4">
    <source>
        <dbReference type="Google" id="ProtNLM"/>
    </source>
</evidence>
<gene>
    <name evidence="2" type="ORF">NLU13_8329</name>
</gene>
<dbReference type="AlphaFoldDB" id="A0AA39L4J1"/>
<keyword evidence="3" id="KW-1185">Reference proteome</keyword>
<reference evidence="2" key="1">
    <citation type="submission" date="2022-10" db="EMBL/GenBank/DDBJ databases">
        <title>Determination and structural analysis of whole genome sequence of Sarocladium strictum F4-1.</title>
        <authorList>
            <person name="Hu L."/>
            <person name="Jiang Y."/>
        </authorList>
    </citation>
    <scope>NUCLEOTIDE SEQUENCE</scope>
    <source>
        <strain evidence="2">F4-1</strain>
    </source>
</reference>
<feature type="region of interest" description="Disordered" evidence="1">
    <location>
        <begin position="69"/>
        <end position="90"/>
    </location>
</feature>
<evidence type="ECO:0000256" key="1">
    <source>
        <dbReference type="SAM" id="MobiDB-lite"/>
    </source>
</evidence>
<protein>
    <recommendedName>
        <fullName evidence="4">Cell wall glucanase</fullName>
    </recommendedName>
</protein>
<feature type="compositionally biased region" description="Polar residues" evidence="1">
    <location>
        <begin position="69"/>
        <end position="89"/>
    </location>
</feature>
<dbReference type="Proteomes" id="UP001175261">
    <property type="component" value="Unassembled WGS sequence"/>
</dbReference>
<feature type="region of interest" description="Disordered" evidence="1">
    <location>
        <begin position="334"/>
        <end position="362"/>
    </location>
</feature>
<organism evidence="2 3">
    <name type="scientific">Sarocladium strictum</name>
    <name type="common">Black bundle disease fungus</name>
    <name type="synonym">Acremonium strictum</name>
    <dbReference type="NCBI Taxonomy" id="5046"/>
    <lineage>
        <taxon>Eukaryota</taxon>
        <taxon>Fungi</taxon>
        <taxon>Dikarya</taxon>
        <taxon>Ascomycota</taxon>
        <taxon>Pezizomycotina</taxon>
        <taxon>Sordariomycetes</taxon>
        <taxon>Hypocreomycetidae</taxon>
        <taxon>Hypocreales</taxon>
        <taxon>Sarocladiaceae</taxon>
        <taxon>Sarocladium</taxon>
    </lineage>
</organism>
<dbReference type="CDD" id="cd18724">
    <property type="entry name" value="PIN_LabA-like"/>
    <property type="match status" value="1"/>
</dbReference>
<proteinExistence type="predicted"/>
<evidence type="ECO:0000313" key="2">
    <source>
        <dbReference type="EMBL" id="KAK0384241.1"/>
    </source>
</evidence>
<feature type="region of interest" description="Disordered" evidence="1">
    <location>
        <begin position="1"/>
        <end position="55"/>
    </location>
</feature>
<feature type="compositionally biased region" description="Basic and acidic residues" evidence="1">
    <location>
        <begin position="334"/>
        <end position="344"/>
    </location>
</feature>
<comment type="caution">
    <text evidence="2">The sequence shown here is derived from an EMBL/GenBank/DDBJ whole genome shotgun (WGS) entry which is preliminary data.</text>
</comment>
<dbReference type="EMBL" id="JAPDFR010000008">
    <property type="protein sequence ID" value="KAK0384241.1"/>
    <property type="molecule type" value="Genomic_DNA"/>
</dbReference>
<evidence type="ECO:0000313" key="3">
    <source>
        <dbReference type="Proteomes" id="UP001175261"/>
    </source>
</evidence>